<keyword evidence="3" id="KW-1185">Reference proteome</keyword>
<sequence>MTDPKTETPSKTAEAGKTAPTADPDLVVTLSEAITDDAGETLTRLTLRCPRAGDALAASRRVNMAEDPLGWQAEIARRCARLTEDELARLALRDLMALVGRIGPFVDASLPTSAP</sequence>
<protein>
    <submittedName>
        <fullName evidence="2">Tail assembly chaperone E/41/14-like protein</fullName>
    </submittedName>
</protein>
<dbReference type="RefSeq" id="WP_132709550.1">
    <property type="nucleotide sequence ID" value="NZ_JACIGF010000016.1"/>
</dbReference>
<dbReference type="AlphaFoldDB" id="A0A4R2P5C3"/>
<reference evidence="2 3" key="1">
    <citation type="submission" date="2019-03" db="EMBL/GenBank/DDBJ databases">
        <title>Genomic Encyclopedia of Type Strains, Phase IV (KMG-IV): sequencing the most valuable type-strain genomes for metagenomic binning, comparative biology and taxonomic classification.</title>
        <authorList>
            <person name="Goeker M."/>
        </authorList>
    </citation>
    <scope>NUCLEOTIDE SEQUENCE [LARGE SCALE GENOMIC DNA]</scope>
    <source>
        <strain evidence="2 3">DSM 2132</strain>
    </source>
</reference>
<proteinExistence type="predicted"/>
<gene>
    <name evidence="2" type="ORF">EV659_1164</name>
</gene>
<name>A0A4R2P5C3_RHOSA</name>
<evidence type="ECO:0000313" key="2">
    <source>
        <dbReference type="EMBL" id="TCP30039.1"/>
    </source>
</evidence>
<comment type="caution">
    <text evidence="2">The sequence shown here is derived from an EMBL/GenBank/DDBJ whole genome shotgun (WGS) entry which is preliminary data.</text>
</comment>
<dbReference type="Proteomes" id="UP000295399">
    <property type="component" value="Unassembled WGS sequence"/>
</dbReference>
<evidence type="ECO:0000256" key="1">
    <source>
        <dbReference type="SAM" id="MobiDB-lite"/>
    </source>
</evidence>
<organism evidence="2 3">
    <name type="scientific">Rhodothalassium salexigens DSM 2132</name>
    <dbReference type="NCBI Taxonomy" id="1188247"/>
    <lineage>
        <taxon>Bacteria</taxon>
        <taxon>Pseudomonadati</taxon>
        <taxon>Pseudomonadota</taxon>
        <taxon>Alphaproteobacteria</taxon>
        <taxon>Rhodothalassiales</taxon>
        <taxon>Rhodothalassiaceae</taxon>
        <taxon>Rhodothalassium</taxon>
    </lineage>
</organism>
<accession>A0A4R2P5C3</accession>
<dbReference type="EMBL" id="SLXO01000016">
    <property type="protein sequence ID" value="TCP30039.1"/>
    <property type="molecule type" value="Genomic_DNA"/>
</dbReference>
<dbReference type="InterPro" id="IPR019289">
    <property type="entry name" value="Phage_tail_E/E"/>
</dbReference>
<dbReference type="Pfam" id="PF10109">
    <property type="entry name" value="Phage_TAC_7"/>
    <property type="match status" value="1"/>
</dbReference>
<evidence type="ECO:0000313" key="3">
    <source>
        <dbReference type="Proteomes" id="UP000295399"/>
    </source>
</evidence>
<dbReference type="InParanoid" id="A0A4R2P5C3"/>
<feature type="region of interest" description="Disordered" evidence="1">
    <location>
        <begin position="1"/>
        <end position="24"/>
    </location>
</feature>